<feature type="domain" description="EF-hand" evidence="5">
    <location>
        <begin position="51"/>
        <end position="86"/>
    </location>
</feature>
<sequence length="238" mass="27427">MAETLFTTTTENLDKARFEEVFKIFDKNNNGVLSLSEIYGAVMKLYPHLAENKSAIMQAYKSADISKDGLVDFKEFERLIYHLNYDELLMICKKIDKNNDNLINFVEFKKGLALMGLIVSSDRKLKEKFDEIDANNDGYITFNEFCTYGTKIKLIPNIPQDDQDAKDAQVTLETQETQNTQKTRKSRKNKLRILTKLIDFILVKIKKFSSVLLTEKPGDRLLVHEQHYTSSPHVTATN</sequence>
<dbReference type="InterPro" id="IPR039647">
    <property type="entry name" value="EF_hand_pair_protein_CML-like"/>
</dbReference>
<dbReference type="Pfam" id="PF00036">
    <property type="entry name" value="EF-hand_1"/>
    <property type="match status" value="1"/>
</dbReference>
<evidence type="ECO:0000256" key="4">
    <source>
        <dbReference type="SAM" id="MobiDB-lite"/>
    </source>
</evidence>
<protein>
    <recommendedName>
        <fullName evidence="5">EF-hand domain-containing protein</fullName>
    </recommendedName>
</protein>
<keyword evidence="3" id="KW-0106">Calcium</keyword>
<keyword evidence="2" id="KW-0677">Repeat</keyword>
<dbReference type="InterPro" id="IPR011992">
    <property type="entry name" value="EF-hand-dom_pair"/>
</dbReference>
<dbReference type="InterPro" id="IPR002048">
    <property type="entry name" value="EF_hand_dom"/>
</dbReference>
<dbReference type="Proteomes" id="UP000265703">
    <property type="component" value="Unassembled WGS sequence"/>
</dbReference>
<dbReference type="PROSITE" id="PS50222">
    <property type="entry name" value="EF_HAND_2"/>
    <property type="match status" value="4"/>
</dbReference>
<evidence type="ECO:0000256" key="3">
    <source>
        <dbReference type="ARBA" id="ARBA00022837"/>
    </source>
</evidence>
<accession>A0A397SDE5</accession>
<dbReference type="GO" id="GO:0005509">
    <property type="term" value="F:calcium ion binding"/>
    <property type="evidence" value="ECO:0007669"/>
    <property type="project" value="InterPro"/>
</dbReference>
<evidence type="ECO:0000256" key="2">
    <source>
        <dbReference type="ARBA" id="ARBA00022737"/>
    </source>
</evidence>
<feature type="region of interest" description="Disordered" evidence="4">
    <location>
        <begin position="165"/>
        <end position="186"/>
    </location>
</feature>
<dbReference type="InterPro" id="IPR018247">
    <property type="entry name" value="EF_Hand_1_Ca_BS"/>
</dbReference>
<feature type="compositionally biased region" description="Polar residues" evidence="4">
    <location>
        <begin position="171"/>
        <end position="181"/>
    </location>
</feature>
<dbReference type="EMBL" id="QKYT01000523">
    <property type="protein sequence ID" value="RIA84018.1"/>
    <property type="molecule type" value="Genomic_DNA"/>
</dbReference>
<dbReference type="SUPFAM" id="SSF47473">
    <property type="entry name" value="EF-hand"/>
    <property type="match status" value="1"/>
</dbReference>
<dbReference type="STRING" id="658196.A0A397SDE5"/>
<proteinExistence type="predicted"/>
<feature type="domain" description="EF-hand" evidence="5">
    <location>
        <begin position="13"/>
        <end position="48"/>
    </location>
</feature>
<comment type="caution">
    <text evidence="6">The sequence shown here is derived from an EMBL/GenBank/DDBJ whole genome shotgun (WGS) entry which is preliminary data.</text>
</comment>
<feature type="domain" description="EF-hand" evidence="5">
    <location>
        <begin position="91"/>
        <end position="118"/>
    </location>
</feature>
<dbReference type="AlphaFoldDB" id="A0A397SDE5"/>
<evidence type="ECO:0000256" key="1">
    <source>
        <dbReference type="ARBA" id="ARBA00022723"/>
    </source>
</evidence>
<dbReference type="Pfam" id="PF13499">
    <property type="entry name" value="EF-hand_7"/>
    <property type="match status" value="1"/>
</dbReference>
<name>A0A397SDE5_9GLOM</name>
<keyword evidence="7" id="KW-1185">Reference proteome</keyword>
<feature type="domain" description="EF-hand" evidence="5">
    <location>
        <begin position="120"/>
        <end position="155"/>
    </location>
</feature>
<dbReference type="PROSITE" id="PS00018">
    <property type="entry name" value="EF_HAND_1"/>
    <property type="match status" value="4"/>
</dbReference>
<dbReference type="OrthoDB" id="270584at2759"/>
<dbReference type="Gene3D" id="1.10.238.10">
    <property type="entry name" value="EF-hand"/>
    <property type="match status" value="1"/>
</dbReference>
<evidence type="ECO:0000259" key="5">
    <source>
        <dbReference type="PROSITE" id="PS50222"/>
    </source>
</evidence>
<dbReference type="SMART" id="SM00054">
    <property type="entry name" value="EFh"/>
    <property type="match status" value="4"/>
</dbReference>
<evidence type="ECO:0000313" key="6">
    <source>
        <dbReference type="EMBL" id="RIA84018.1"/>
    </source>
</evidence>
<dbReference type="PANTHER" id="PTHR10891">
    <property type="entry name" value="EF-HAND CALCIUM-BINDING DOMAIN CONTAINING PROTEIN"/>
    <property type="match status" value="1"/>
</dbReference>
<organism evidence="6 7">
    <name type="scientific">Glomus cerebriforme</name>
    <dbReference type="NCBI Taxonomy" id="658196"/>
    <lineage>
        <taxon>Eukaryota</taxon>
        <taxon>Fungi</taxon>
        <taxon>Fungi incertae sedis</taxon>
        <taxon>Mucoromycota</taxon>
        <taxon>Glomeromycotina</taxon>
        <taxon>Glomeromycetes</taxon>
        <taxon>Glomerales</taxon>
        <taxon>Glomeraceae</taxon>
        <taxon>Glomus</taxon>
    </lineage>
</organism>
<evidence type="ECO:0000313" key="7">
    <source>
        <dbReference type="Proteomes" id="UP000265703"/>
    </source>
</evidence>
<dbReference type="CDD" id="cd00051">
    <property type="entry name" value="EFh"/>
    <property type="match status" value="2"/>
</dbReference>
<keyword evidence="1" id="KW-0479">Metal-binding</keyword>
<gene>
    <name evidence="6" type="ORF">C1645_808974</name>
</gene>
<reference evidence="6" key="1">
    <citation type="submission" date="2018-06" db="EMBL/GenBank/DDBJ databases">
        <title>Comparative genomics reveals the genomic features of Rhizophagus irregularis, R. cerebriforme, R. diaphanum and Gigaspora rosea, and their symbiotic lifestyle signature.</title>
        <authorList>
            <person name="Morin E."/>
            <person name="San Clemente H."/>
            <person name="Chen E.C.H."/>
            <person name="De La Providencia I."/>
            <person name="Hainaut M."/>
            <person name="Kuo A."/>
            <person name="Kohler A."/>
            <person name="Murat C."/>
            <person name="Tang N."/>
            <person name="Roy S."/>
            <person name="Loubradou J."/>
            <person name="Henrissat B."/>
            <person name="Grigoriev I.V."/>
            <person name="Corradi N."/>
            <person name="Roux C."/>
            <person name="Martin F.M."/>
        </authorList>
    </citation>
    <scope>NUCLEOTIDE SEQUENCE [LARGE SCALE GENOMIC DNA]</scope>
    <source>
        <strain evidence="6">DAOM 227022</strain>
    </source>
</reference>